<keyword evidence="2" id="KW-0472">Membrane</keyword>
<feature type="transmembrane region" description="Helical" evidence="2">
    <location>
        <begin position="221"/>
        <end position="242"/>
    </location>
</feature>
<dbReference type="PANTHER" id="PTHR48090:SF7">
    <property type="entry name" value="RFBJ PROTEIN"/>
    <property type="match status" value="1"/>
</dbReference>
<evidence type="ECO:0000256" key="2">
    <source>
        <dbReference type="SAM" id="Phobius"/>
    </source>
</evidence>
<evidence type="ECO:0000313" key="5">
    <source>
        <dbReference type="Proteomes" id="UP001168338"/>
    </source>
</evidence>
<dbReference type="CDD" id="cd04179">
    <property type="entry name" value="DPM_DPG-synthase_like"/>
    <property type="match status" value="1"/>
</dbReference>
<comment type="caution">
    <text evidence="4">The sequence shown here is derived from an EMBL/GenBank/DDBJ whole genome shotgun (WGS) entry which is preliminary data.</text>
</comment>
<dbReference type="Gene3D" id="3.90.550.10">
    <property type="entry name" value="Spore Coat Polysaccharide Biosynthesis Protein SpsA, Chain A"/>
    <property type="match status" value="1"/>
</dbReference>
<dbReference type="SUPFAM" id="SSF53448">
    <property type="entry name" value="Nucleotide-diphospho-sugar transferases"/>
    <property type="match status" value="1"/>
</dbReference>
<evidence type="ECO:0000256" key="1">
    <source>
        <dbReference type="SAM" id="MobiDB-lite"/>
    </source>
</evidence>
<sequence>MPAYNEEKYIAKTIVGARTYADRVLVVDDGSTDDTDAIARALGALVVRHETNRGYGGALQTIFAAARASGAEELVVIDSDGQHNAEDIGKLLAELRKGNDVVIGSRFLDGNDGGIPAYRKVGMKVLDKATTMAGTRLAVSDSQSGFRAYGKRAIDAIHLSGEGMSAGSEILIQISDHHLQVAEVPVRVRYDIEDTSSQHPVSHGVGVLINIVKLVSCRRPLFFFGIPGFLLFAFGVGLEIYAFSEHYRINQFHYILFTGGMSALVLGLLLITAGMILFALIEVLRGQDTQMARTPTSITVKAPPSSVPAPPEESGDEMR</sequence>
<dbReference type="PANTHER" id="PTHR48090">
    <property type="entry name" value="UNDECAPRENYL-PHOSPHATE 4-DEOXY-4-FORMAMIDO-L-ARABINOSE TRANSFERASE-RELATED"/>
    <property type="match status" value="1"/>
</dbReference>
<dbReference type="Pfam" id="PF00535">
    <property type="entry name" value="Glycos_transf_2"/>
    <property type="match status" value="1"/>
</dbReference>
<dbReference type="EMBL" id="VCYH01000007">
    <property type="protein sequence ID" value="MDN7025348.1"/>
    <property type="molecule type" value="Genomic_DNA"/>
</dbReference>
<dbReference type="Proteomes" id="UP001168338">
    <property type="component" value="Unassembled WGS sequence"/>
</dbReference>
<gene>
    <name evidence="4" type="ORF">FGU65_10660</name>
</gene>
<dbReference type="InterPro" id="IPR001173">
    <property type="entry name" value="Glyco_trans_2-like"/>
</dbReference>
<accession>A0ABT8MBN8</accession>
<protein>
    <submittedName>
        <fullName evidence="4">Glycosyltransferase family 2 protein</fullName>
    </submittedName>
</protein>
<keyword evidence="2" id="KW-1133">Transmembrane helix</keyword>
<organism evidence="4 5">
    <name type="scientific">Methanoculleus frigidifontis</name>
    <dbReference type="NCBI Taxonomy" id="2584085"/>
    <lineage>
        <taxon>Archaea</taxon>
        <taxon>Methanobacteriati</taxon>
        <taxon>Methanobacteriota</taxon>
        <taxon>Stenosarchaea group</taxon>
        <taxon>Methanomicrobia</taxon>
        <taxon>Methanomicrobiales</taxon>
        <taxon>Methanomicrobiaceae</taxon>
        <taxon>Methanoculleus</taxon>
    </lineage>
</organism>
<evidence type="ECO:0000259" key="3">
    <source>
        <dbReference type="Pfam" id="PF00535"/>
    </source>
</evidence>
<evidence type="ECO:0000313" key="4">
    <source>
        <dbReference type="EMBL" id="MDN7025348.1"/>
    </source>
</evidence>
<dbReference type="InterPro" id="IPR050256">
    <property type="entry name" value="Glycosyltransferase_2"/>
</dbReference>
<keyword evidence="5" id="KW-1185">Reference proteome</keyword>
<feature type="region of interest" description="Disordered" evidence="1">
    <location>
        <begin position="295"/>
        <end position="319"/>
    </location>
</feature>
<reference evidence="4" key="1">
    <citation type="submission" date="2019-05" db="EMBL/GenBank/DDBJ databases">
        <title>Methanoculleus sp. FWC-SCC1, a methanogenic archaeon isolated from deep marine cold seep.</title>
        <authorList>
            <person name="Chen Y.-W."/>
            <person name="Chen S.-C."/>
            <person name="Teng N.-H."/>
            <person name="Lai M.-C."/>
        </authorList>
    </citation>
    <scope>NUCLEOTIDE SEQUENCE</scope>
    <source>
        <strain evidence="4">FWC-SCC1</strain>
    </source>
</reference>
<feature type="domain" description="Glycosyltransferase 2-like" evidence="3">
    <location>
        <begin position="1"/>
        <end position="149"/>
    </location>
</feature>
<dbReference type="InterPro" id="IPR029044">
    <property type="entry name" value="Nucleotide-diphossugar_trans"/>
</dbReference>
<keyword evidence="2" id="KW-0812">Transmembrane</keyword>
<proteinExistence type="predicted"/>
<name>A0ABT8MBN8_9EURY</name>
<feature type="transmembrane region" description="Helical" evidence="2">
    <location>
        <begin position="254"/>
        <end position="281"/>
    </location>
</feature>